<dbReference type="SUPFAM" id="SSF81901">
    <property type="entry name" value="HCP-like"/>
    <property type="match status" value="1"/>
</dbReference>
<dbReference type="Gene3D" id="1.25.40.10">
    <property type="entry name" value="Tetratricopeptide repeat domain"/>
    <property type="match status" value="2"/>
</dbReference>
<reference evidence="4 5" key="1">
    <citation type="submission" date="2019-09" db="EMBL/GenBank/DDBJ databases">
        <authorList>
            <person name="Ou C."/>
        </authorList>
    </citation>
    <scope>NUCLEOTIDE SEQUENCE [LARGE SCALE GENOMIC DNA]</scope>
    <source>
        <strain evidence="4">S2</strain>
        <tissue evidence="4">Leaf</tissue>
    </source>
</reference>
<dbReference type="PANTHER" id="PTHR45717">
    <property type="entry name" value="OS12G0527900 PROTEIN"/>
    <property type="match status" value="1"/>
</dbReference>
<dbReference type="Pfam" id="PF13041">
    <property type="entry name" value="PPR_2"/>
    <property type="match status" value="1"/>
</dbReference>
<dbReference type="EMBL" id="SMOL01000487">
    <property type="protein sequence ID" value="KAB2611980.1"/>
    <property type="molecule type" value="Genomic_DNA"/>
</dbReference>
<dbReference type="InterPro" id="IPR011990">
    <property type="entry name" value="TPR-like_helical_dom_sf"/>
</dbReference>
<evidence type="ECO:0000256" key="2">
    <source>
        <dbReference type="ARBA" id="ARBA00022737"/>
    </source>
</evidence>
<comment type="caution">
    <text evidence="4">The sequence shown here is derived from an EMBL/GenBank/DDBJ whole genome shotgun (WGS) entry which is preliminary data.</text>
</comment>
<proteinExistence type="inferred from homology"/>
<accession>A0A5N5GEU0</accession>
<name>A0A5N5GEU0_9ROSA</name>
<dbReference type="Pfam" id="PF01535">
    <property type="entry name" value="PPR"/>
    <property type="match status" value="2"/>
</dbReference>
<gene>
    <name evidence="4" type="ORF">D8674_020012</name>
</gene>
<reference evidence="4 5" key="3">
    <citation type="submission" date="2019-11" db="EMBL/GenBank/DDBJ databases">
        <title>A de novo genome assembly of a pear dwarfing rootstock.</title>
        <authorList>
            <person name="Wang F."/>
            <person name="Wang J."/>
            <person name="Li S."/>
            <person name="Zhang Y."/>
            <person name="Fang M."/>
            <person name="Ma L."/>
            <person name="Zhao Y."/>
            <person name="Jiang S."/>
        </authorList>
    </citation>
    <scope>NUCLEOTIDE SEQUENCE [LARGE SCALE GENOMIC DNA]</scope>
    <source>
        <strain evidence="4">S2</strain>
        <tissue evidence="4">Leaf</tissue>
    </source>
</reference>
<dbReference type="GO" id="GO:0005739">
    <property type="term" value="C:mitochondrion"/>
    <property type="evidence" value="ECO:0007669"/>
    <property type="project" value="TreeGrafter"/>
</dbReference>
<dbReference type="PANTHER" id="PTHR45717:SF8">
    <property type="entry name" value="OS01G0301000 PROTEIN"/>
    <property type="match status" value="1"/>
</dbReference>
<keyword evidence="5" id="KW-1185">Reference proteome</keyword>
<evidence type="ECO:0000313" key="4">
    <source>
        <dbReference type="EMBL" id="KAB2611980.1"/>
    </source>
</evidence>
<dbReference type="Proteomes" id="UP000327157">
    <property type="component" value="Chromosome 17"/>
</dbReference>
<dbReference type="NCBIfam" id="TIGR00756">
    <property type="entry name" value="PPR"/>
    <property type="match status" value="1"/>
</dbReference>
<dbReference type="InterPro" id="IPR002885">
    <property type="entry name" value="PPR_rpt"/>
</dbReference>
<dbReference type="PROSITE" id="PS51375">
    <property type="entry name" value="PPR"/>
    <property type="match status" value="2"/>
</dbReference>
<sequence>MNLSCSIFTGMWPAATVAEAVTAAKTGQPGKPIRLYRRLSALRATGESLAKTLNQYIMEGEMFRKRRIMEWMDFMKMEYSKSDYAVRVDLTSKVKGIEAAEDYVSGLPESSKDLFTYSALMHCYCKELMEEKALALFATMDELGCASSTFIFNSLMSLHMRKQNPEKVDPLMQEMKKRNIPLDKRTYTTWMQSYAALEDFEAVGRVLDEMKTHNGKKGSWSAYSNLADIYVRAELFDKADEVLKTAEKLVKPLKRRKRYYFLISLYACTSNLTGVTGVWKTLRKSFPTKNNESYLEMLQALCKLNDIEGLKEMFEEWESICSKYDMSLANVVIRGYLSQGMHEEAELIFANACKKTKAKGSFLEAQEMLMVHALNTRKVDLADSHLGAAYFEDEKDVDGVEKFCKILKRLGCLSCNEYCLLLKTYVAAGKSDPAMHQRLKEEHVEISPELENLLEKVSE</sequence>
<feature type="repeat" description="PPR" evidence="3">
    <location>
        <begin position="113"/>
        <end position="147"/>
    </location>
</feature>
<keyword evidence="2" id="KW-0677">Repeat</keyword>
<evidence type="ECO:0000256" key="1">
    <source>
        <dbReference type="ARBA" id="ARBA00007626"/>
    </source>
</evidence>
<dbReference type="GO" id="GO:0003729">
    <property type="term" value="F:mRNA binding"/>
    <property type="evidence" value="ECO:0007669"/>
    <property type="project" value="UniProtKB-ARBA"/>
</dbReference>
<dbReference type="OrthoDB" id="1717827at2759"/>
<feature type="repeat" description="PPR" evidence="3">
    <location>
        <begin position="148"/>
        <end position="182"/>
    </location>
</feature>
<evidence type="ECO:0000256" key="3">
    <source>
        <dbReference type="PROSITE-ProRule" id="PRU00708"/>
    </source>
</evidence>
<dbReference type="AlphaFoldDB" id="A0A5N5GEU0"/>
<comment type="similarity">
    <text evidence="1">Belongs to the PPR family. P subfamily.</text>
</comment>
<organism evidence="4 5">
    <name type="scientific">Pyrus ussuriensis x Pyrus communis</name>
    <dbReference type="NCBI Taxonomy" id="2448454"/>
    <lineage>
        <taxon>Eukaryota</taxon>
        <taxon>Viridiplantae</taxon>
        <taxon>Streptophyta</taxon>
        <taxon>Embryophyta</taxon>
        <taxon>Tracheophyta</taxon>
        <taxon>Spermatophyta</taxon>
        <taxon>Magnoliopsida</taxon>
        <taxon>eudicotyledons</taxon>
        <taxon>Gunneridae</taxon>
        <taxon>Pentapetalae</taxon>
        <taxon>rosids</taxon>
        <taxon>fabids</taxon>
        <taxon>Rosales</taxon>
        <taxon>Rosaceae</taxon>
        <taxon>Amygdaloideae</taxon>
        <taxon>Maleae</taxon>
        <taxon>Pyrus</taxon>
    </lineage>
</organism>
<evidence type="ECO:0000313" key="5">
    <source>
        <dbReference type="Proteomes" id="UP000327157"/>
    </source>
</evidence>
<reference evidence="5" key="2">
    <citation type="submission" date="2019-10" db="EMBL/GenBank/DDBJ databases">
        <title>A de novo genome assembly of a pear dwarfing rootstock.</title>
        <authorList>
            <person name="Wang F."/>
            <person name="Wang J."/>
            <person name="Li S."/>
            <person name="Zhang Y."/>
            <person name="Fang M."/>
            <person name="Ma L."/>
            <person name="Zhao Y."/>
            <person name="Jiang S."/>
        </authorList>
    </citation>
    <scope>NUCLEOTIDE SEQUENCE [LARGE SCALE GENOMIC DNA]</scope>
</reference>
<protein>
    <submittedName>
        <fullName evidence="4">Pentatricopeptide repeat-containing protein</fullName>
    </submittedName>
</protein>